<organism evidence="1">
    <name type="scientific">Salmonella enterica</name>
    <name type="common">Salmonella choleraesuis</name>
    <dbReference type="NCBI Taxonomy" id="28901"/>
    <lineage>
        <taxon>Bacteria</taxon>
        <taxon>Pseudomonadati</taxon>
        <taxon>Pseudomonadota</taxon>
        <taxon>Gammaproteobacteria</taxon>
        <taxon>Enterobacterales</taxon>
        <taxon>Enterobacteriaceae</taxon>
        <taxon>Salmonella</taxon>
    </lineage>
</organism>
<protein>
    <submittedName>
        <fullName evidence="1">DinI family protein</fullName>
    </submittedName>
</protein>
<dbReference type="InterPro" id="IPR010391">
    <property type="entry name" value="DNA_damage-inducible_DinI-like"/>
</dbReference>
<dbReference type="EMBL" id="DAAXZP010000024">
    <property type="protein sequence ID" value="HAG3254988.1"/>
    <property type="molecule type" value="Genomic_DNA"/>
</dbReference>
<dbReference type="AlphaFoldDB" id="A0A761S0L4"/>
<reference evidence="1" key="2">
    <citation type="submission" date="2020-02" db="EMBL/GenBank/DDBJ databases">
        <authorList>
            <consortium name="NCBI Pathogen Detection Project"/>
        </authorList>
    </citation>
    <scope>NUCLEOTIDE SEQUENCE</scope>
    <source>
        <strain evidence="1">MA.CK_97/00006015</strain>
    </source>
</reference>
<proteinExistence type="predicted"/>
<dbReference type="Gene3D" id="3.30.910.10">
    <property type="entry name" value="DinI-like"/>
    <property type="match status" value="1"/>
</dbReference>
<dbReference type="PANTHER" id="PTHR36572:SF3">
    <property type="entry name" value="VIRULENCE PROTEIN MSGA"/>
    <property type="match status" value="1"/>
</dbReference>
<dbReference type="PANTHER" id="PTHR36572">
    <property type="entry name" value="DNA DAMAGE-INDUCIBLE PROTEIN I-RELATED"/>
    <property type="match status" value="1"/>
</dbReference>
<reference evidence="1" key="1">
    <citation type="journal article" date="2018" name="Genome Biol.">
        <title>SKESA: strategic k-mer extension for scrupulous assemblies.</title>
        <authorList>
            <person name="Souvorov A."/>
            <person name="Agarwala R."/>
            <person name="Lipman D.J."/>
        </authorList>
    </citation>
    <scope>NUCLEOTIDE SEQUENCE</scope>
    <source>
        <strain evidence="1">MA.CK_97/00006015</strain>
    </source>
</reference>
<name>A0A761S0L4_SALER</name>
<gene>
    <name evidence="1" type="ORF">G8X54_004306</name>
</gene>
<evidence type="ECO:0000313" key="1">
    <source>
        <dbReference type="EMBL" id="HAG3254988.1"/>
    </source>
</evidence>
<sequence length="46" mass="5335">MFVELFYDKRNVIGLPGAKDIILKQLIKHVHRIFADADVRVKPMQA</sequence>
<dbReference type="InterPro" id="IPR036687">
    <property type="entry name" value="DinI-like_sf"/>
</dbReference>
<accession>A0A761S0L4</accession>
<comment type="caution">
    <text evidence="1">The sequence shown here is derived from an EMBL/GenBank/DDBJ whole genome shotgun (WGS) entry which is preliminary data.</text>
</comment>
<feature type="non-terminal residue" evidence="1">
    <location>
        <position position="46"/>
    </location>
</feature>
<dbReference type="SUPFAM" id="SSF54857">
    <property type="entry name" value="DNA damage-inducible protein DinI"/>
    <property type="match status" value="1"/>
</dbReference>